<dbReference type="NCBIfam" id="TIGR01571">
    <property type="entry name" value="A_thal_Cys_rich"/>
    <property type="match status" value="1"/>
</dbReference>
<protein>
    <submittedName>
        <fullName evidence="1">Uncharacterized protein</fullName>
    </submittedName>
</protein>
<proteinExistence type="predicted"/>
<dbReference type="AlphaFoldDB" id="A0A7N0ULZ3"/>
<dbReference type="Pfam" id="PF04749">
    <property type="entry name" value="PLAC8"/>
    <property type="match status" value="1"/>
</dbReference>
<dbReference type="Gramene" id="Kaladp0073s0023.1.v1.1">
    <property type="protein sequence ID" value="Kaladp0073s0023.1.v1.1"/>
    <property type="gene ID" value="Kaladp0073s0023.v1.1"/>
</dbReference>
<keyword evidence="2" id="KW-1185">Reference proteome</keyword>
<dbReference type="PANTHER" id="PTHR15907">
    <property type="entry name" value="DUF614 FAMILY PROTEIN-RELATED"/>
    <property type="match status" value="1"/>
</dbReference>
<sequence>MAANINKEVPPGTHGHGGPNVRSYSPLPWSSGLFDCFSDIGTCCLTCWCPCVTFGRIAEMADRGASPCGVSGALYTLICCLTGCSCMYSCFYRAKLRGQLFLDESPCADCCVHFCCEGCALCQEYRELKSRGLSMSIGWHGNVERQRRIASVAPRQEKGMDR</sequence>
<accession>A0A7N0ULZ3</accession>
<reference evidence="1" key="1">
    <citation type="submission" date="2021-01" db="UniProtKB">
        <authorList>
            <consortium name="EnsemblPlants"/>
        </authorList>
    </citation>
    <scope>IDENTIFICATION</scope>
</reference>
<evidence type="ECO:0000313" key="1">
    <source>
        <dbReference type="EnsemblPlants" id="Kaladp0073s0023.1.v1.1"/>
    </source>
</evidence>
<evidence type="ECO:0000313" key="2">
    <source>
        <dbReference type="Proteomes" id="UP000594263"/>
    </source>
</evidence>
<dbReference type="OMA" id="CCEGCAL"/>
<name>A0A7N0ULZ3_KALFE</name>
<dbReference type="Proteomes" id="UP000594263">
    <property type="component" value="Unplaced"/>
</dbReference>
<dbReference type="EnsemblPlants" id="Kaladp0073s0023.1.v1.1">
    <property type="protein sequence ID" value="Kaladp0073s0023.1.v1.1"/>
    <property type="gene ID" value="Kaladp0073s0023.v1.1"/>
</dbReference>
<dbReference type="InterPro" id="IPR006461">
    <property type="entry name" value="PLAC_motif_containing"/>
</dbReference>
<organism evidence="1 2">
    <name type="scientific">Kalanchoe fedtschenkoi</name>
    <name type="common">Lavender scallops</name>
    <name type="synonym">South American air plant</name>
    <dbReference type="NCBI Taxonomy" id="63787"/>
    <lineage>
        <taxon>Eukaryota</taxon>
        <taxon>Viridiplantae</taxon>
        <taxon>Streptophyta</taxon>
        <taxon>Embryophyta</taxon>
        <taxon>Tracheophyta</taxon>
        <taxon>Spermatophyta</taxon>
        <taxon>Magnoliopsida</taxon>
        <taxon>eudicotyledons</taxon>
        <taxon>Gunneridae</taxon>
        <taxon>Pentapetalae</taxon>
        <taxon>Saxifragales</taxon>
        <taxon>Crassulaceae</taxon>
        <taxon>Kalanchoe</taxon>
    </lineage>
</organism>